<dbReference type="InterPro" id="IPR025836">
    <property type="entry name" value="Zn_knuckle_CX2CX4HX4C"/>
</dbReference>
<proteinExistence type="predicted"/>
<sequence length="656" mass="75571">MAEDLTDKLRKFKLSEKEEKGLEISNVDIEEGMKECQLSLLGKIYGEKKANYNGLKATLNNIWVTKNQFFIKNIGPNLFQFTFQSKEDKERILQGKSWTFDGQYILLKDWKPENQEFLEEDEKVKIWVQIHDLPLHWITKDLGLKKGGIIGRVVDVLVPSAESSNGHILKVQVELNLREPIPRGTKIRLGAENRWVSFRYENLQSFCFYCGLVGHIDKNCLAKKNDLARNVLNLGQFGEWLRGGPTYFSESKSYRSSASGDLSEKDSKKSPSQGTDDEGPQEREGGTPWIGNFPQSEQTRDRDVGGMVETPAKGKEIRITPDPLPSAENHTTLKLVESDTQLVEVDVQPVPSINRDISKRKKPIVRKLRVPVPNESASMEVDRDKTPGESDRVRLVLSKRPLEDFSNPLGHAKNMANNKKLKKGVSNHWEEWCRWRDLLHKAYLDEEFHWKQKSRIQWLQEGDKNTKLFHASVQQRRVTGSMDNIVNKWGRRCENEQELVGELECEIQVVQRAKADWWEYSVKEKPIAVLFNLGVPEECFSPRVGQWSFTVSALNSSQNHLLLNCKVEKDGVQTHTLSERHWFEGCEEGKWLYAIRWMMMIALHNGWTTCCFKLKNKALVKKLAEEKEFDLCCNSIAYDVYEFVASFSSCLFAFCM</sequence>
<evidence type="ECO:0000256" key="2">
    <source>
        <dbReference type="SAM" id="MobiDB-lite"/>
    </source>
</evidence>
<protein>
    <recommendedName>
        <fullName evidence="3">CCHC-type domain-containing protein</fullName>
    </recommendedName>
</protein>
<evidence type="ECO:0000313" key="5">
    <source>
        <dbReference type="Proteomes" id="UP001153555"/>
    </source>
</evidence>
<keyword evidence="1" id="KW-0862">Zinc</keyword>
<comment type="caution">
    <text evidence="4">The sequence shown here is derived from an EMBL/GenBank/DDBJ whole genome shotgun (WGS) entry which is preliminary data.</text>
</comment>
<dbReference type="EMBL" id="CACSLK010015970">
    <property type="protein sequence ID" value="CAA0817405.1"/>
    <property type="molecule type" value="Genomic_DNA"/>
</dbReference>
<feature type="compositionally biased region" description="Polar residues" evidence="2">
    <location>
        <begin position="251"/>
        <end position="260"/>
    </location>
</feature>
<dbReference type="PANTHER" id="PTHR31286">
    <property type="entry name" value="GLYCINE-RICH CELL WALL STRUCTURAL PROTEIN 1.8-LIKE"/>
    <property type="match status" value="1"/>
</dbReference>
<evidence type="ECO:0000256" key="1">
    <source>
        <dbReference type="PROSITE-ProRule" id="PRU00047"/>
    </source>
</evidence>
<feature type="domain" description="CCHC-type" evidence="3">
    <location>
        <begin position="207"/>
        <end position="220"/>
    </location>
</feature>
<accession>A0A9N7N0P1</accession>
<evidence type="ECO:0000313" key="4">
    <source>
        <dbReference type="EMBL" id="CAA0817405.1"/>
    </source>
</evidence>
<dbReference type="PROSITE" id="PS50158">
    <property type="entry name" value="ZF_CCHC"/>
    <property type="match status" value="1"/>
</dbReference>
<dbReference type="GO" id="GO:0003676">
    <property type="term" value="F:nucleic acid binding"/>
    <property type="evidence" value="ECO:0007669"/>
    <property type="project" value="InterPro"/>
</dbReference>
<dbReference type="GO" id="GO:0008270">
    <property type="term" value="F:zinc ion binding"/>
    <property type="evidence" value="ECO:0007669"/>
    <property type="project" value="UniProtKB-KW"/>
</dbReference>
<name>A0A9N7N0P1_STRHE</name>
<dbReference type="AlphaFoldDB" id="A0A9N7N0P1"/>
<gene>
    <name evidence="4" type="ORF">SHERM_16982</name>
</gene>
<dbReference type="InterPro" id="IPR001878">
    <property type="entry name" value="Znf_CCHC"/>
</dbReference>
<feature type="region of interest" description="Disordered" evidence="2">
    <location>
        <begin position="251"/>
        <end position="306"/>
    </location>
</feature>
<evidence type="ECO:0000259" key="3">
    <source>
        <dbReference type="PROSITE" id="PS50158"/>
    </source>
</evidence>
<keyword evidence="5" id="KW-1185">Reference proteome</keyword>
<reference evidence="4" key="1">
    <citation type="submission" date="2019-12" db="EMBL/GenBank/DDBJ databases">
        <authorList>
            <person name="Scholes J."/>
        </authorList>
    </citation>
    <scope>NUCLEOTIDE SEQUENCE</scope>
</reference>
<dbReference type="OrthoDB" id="1750606at2759"/>
<keyword evidence="1" id="KW-0863">Zinc-finger</keyword>
<dbReference type="PANTHER" id="PTHR31286:SF178">
    <property type="entry name" value="DUF4283 DOMAIN-CONTAINING PROTEIN"/>
    <property type="match status" value="1"/>
</dbReference>
<dbReference type="InterPro" id="IPR025558">
    <property type="entry name" value="DUF4283"/>
</dbReference>
<dbReference type="Pfam" id="PF14111">
    <property type="entry name" value="DUF4283"/>
    <property type="match status" value="1"/>
</dbReference>
<dbReference type="Proteomes" id="UP001153555">
    <property type="component" value="Unassembled WGS sequence"/>
</dbReference>
<dbReference type="InterPro" id="IPR040256">
    <property type="entry name" value="At4g02000-like"/>
</dbReference>
<organism evidence="4 5">
    <name type="scientific">Striga hermonthica</name>
    <name type="common">Purple witchweed</name>
    <name type="synonym">Buchnera hermonthica</name>
    <dbReference type="NCBI Taxonomy" id="68872"/>
    <lineage>
        <taxon>Eukaryota</taxon>
        <taxon>Viridiplantae</taxon>
        <taxon>Streptophyta</taxon>
        <taxon>Embryophyta</taxon>
        <taxon>Tracheophyta</taxon>
        <taxon>Spermatophyta</taxon>
        <taxon>Magnoliopsida</taxon>
        <taxon>eudicotyledons</taxon>
        <taxon>Gunneridae</taxon>
        <taxon>Pentapetalae</taxon>
        <taxon>asterids</taxon>
        <taxon>lamiids</taxon>
        <taxon>Lamiales</taxon>
        <taxon>Orobanchaceae</taxon>
        <taxon>Buchnereae</taxon>
        <taxon>Striga</taxon>
    </lineage>
</organism>
<keyword evidence="1" id="KW-0479">Metal-binding</keyword>
<dbReference type="Pfam" id="PF14392">
    <property type="entry name" value="zf-CCHC_4"/>
    <property type="match status" value="1"/>
</dbReference>